<gene>
    <name evidence="1" type="ORF">ACE1CC_34735</name>
</gene>
<evidence type="ECO:0000313" key="2">
    <source>
        <dbReference type="Proteomes" id="UP001576774"/>
    </source>
</evidence>
<organism evidence="1 2">
    <name type="scientific">Floridaenema aerugineum BLCC-F46</name>
    <dbReference type="NCBI Taxonomy" id="3153654"/>
    <lineage>
        <taxon>Bacteria</taxon>
        <taxon>Bacillati</taxon>
        <taxon>Cyanobacteriota</taxon>
        <taxon>Cyanophyceae</taxon>
        <taxon>Oscillatoriophycideae</taxon>
        <taxon>Aerosakkonematales</taxon>
        <taxon>Aerosakkonemataceae</taxon>
        <taxon>Floridanema</taxon>
        <taxon>Floridanema aerugineum</taxon>
    </lineage>
</organism>
<reference evidence="1 2" key="1">
    <citation type="submission" date="2024-09" db="EMBL/GenBank/DDBJ databases">
        <title>Floridaenema gen nov. (Aerosakkonemataceae, Aerosakkonematales ord. nov., Cyanobacteria) from benthic tropical and subtropical fresh waters, with the description of four new species.</title>
        <authorList>
            <person name="Moretto J.A."/>
            <person name="Berthold D.E."/>
            <person name="Lefler F.W."/>
            <person name="Huang I.-S."/>
            <person name="Laughinghouse H. IV."/>
        </authorList>
    </citation>
    <scope>NUCLEOTIDE SEQUENCE [LARGE SCALE GENOMIC DNA]</scope>
    <source>
        <strain evidence="1 2">BLCC-F46</strain>
    </source>
</reference>
<comment type="caution">
    <text evidence="1">The sequence shown here is derived from an EMBL/GenBank/DDBJ whole genome shotgun (WGS) entry which is preliminary data.</text>
</comment>
<dbReference type="RefSeq" id="WP_413274993.1">
    <property type="nucleotide sequence ID" value="NZ_JBHFNQ010000256.1"/>
</dbReference>
<name>A0ABV4XGU4_9CYAN</name>
<dbReference type="Proteomes" id="UP001576774">
    <property type="component" value="Unassembled WGS sequence"/>
</dbReference>
<keyword evidence="2" id="KW-1185">Reference proteome</keyword>
<evidence type="ECO:0000313" key="1">
    <source>
        <dbReference type="EMBL" id="MFB2882033.1"/>
    </source>
</evidence>
<accession>A0ABV4XGU4</accession>
<protein>
    <submittedName>
        <fullName evidence="1">Uncharacterized protein</fullName>
    </submittedName>
</protein>
<sequence length="130" mass="14741">MKDFTDLVQKTFYFGVGVASLAAEETTKNLKELGEQAQKLANELIDEGKIACEKISQDFDNVVGRENIGSQQQNVSPQPSEKLKKKLLTLVKGDLDTGLRLVNAEKLKNPGRSEDWYWEKVIYSYERDLD</sequence>
<proteinExistence type="predicted"/>
<dbReference type="EMBL" id="JBHFNQ010000256">
    <property type="protein sequence ID" value="MFB2882033.1"/>
    <property type="molecule type" value="Genomic_DNA"/>
</dbReference>